<dbReference type="EMBL" id="JBIAWJ010000038">
    <property type="protein sequence ID" value="MFF4527490.1"/>
    <property type="molecule type" value="Genomic_DNA"/>
</dbReference>
<dbReference type="CDD" id="cd01830">
    <property type="entry name" value="XynE_like"/>
    <property type="match status" value="1"/>
</dbReference>
<sequence length="435" mass="46042">MLARMPRRAPGTLLALTAALLTGLLALLATQPSTAAPPGSAQAWTGTWASGVSGVPASADTVFTDQTVRQIVHTSVPGNRVRVRLTNEYGTEPLVVGEARLALGADGPTGTEIVPDSDRVLRFGGRPSVTLAPGERRWSDPVALRTPAAADLVVSFHLPHRTRATTVHSSAFERTYIAAGNVTGKPSVEPITTTASWYFLSGVSVTGGAARSSLIAFGDSITDGAVTETGANHRWPDLLAERLRQDPALARIGVLNTGIGGNRLLRDPNPPAGNPAETFAAYFGEAGLKRFDRDVTSQPGARYAIVLIGVNDLGHPGNIAPADEEVTAADLIAGYRKLIQRAHAHGLKIFGATILPFEGDTLNFYTPEREAARQAVNQWIRTSGAYDGVVDFDAAVRDPEHPGRLLPAYDSGDHLHPNDAGMAAMARAVPLRLFR</sequence>
<dbReference type="Gene3D" id="3.40.50.1110">
    <property type="entry name" value="SGNH hydrolase"/>
    <property type="match status" value="1"/>
</dbReference>
<dbReference type="InterPro" id="IPR036514">
    <property type="entry name" value="SGNH_hydro_sf"/>
</dbReference>
<dbReference type="PANTHER" id="PTHR43784:SF2">
    <property type="entry name" value="GDSL-LIKE LIPASE_ACYLHYDROLASE, PUTATIVE (AFU_ORTHOLOGUE AFUA_2G00820)-RELATED"/>
    <property type="match status" value="1"/>
</dbReference>
<dbReference type="Pfam" id="PF13472">
    <property type="entry name" value="Lipase_GDSL_2"/>
    <property type="match status" value="1"/>
</dbReference>
<dbReference type="Proteomes" id="UP001602058">
    <property type="component" value="Unassembled WGS sequence"/>
</dbReference>
<organism evidence="3 4">
    <name type="scientific">Streptomyces bluensis</name>
    <dbReference type="NCBI Taxonomy" id="33897"/>
    <lineage>
        <taxon>Bacteria</taxon>
        <taxon>Bacillati</taxon>
        <taxon>Actinomycetota</taxon>
        <taxon>Actinomycetes</taxon>
        <taxon>Kitasatosporales</taxon>
        <taxon>Streptomycetaceae</taxon>
        <taxon>Streptomyces</taxon>
    </lineage>
</organism>
<dbReference type="InterPro" id="IPR053140">
    <property type="entry name" value="GDSL_Rv0518-like"/>
</dbReference>
<dbReference type="RefSeq" id="WP_387893018.1">
    <property type="nucleotide sequence ID" value="NZ_JBIAWJ010000038.1"/>
</dbReference>
<proteinExistence type="predicted"/>
<feature type="chain" id="PRO_5046677005" evidence="1">
    <location>
        <begin position="36"/>
        <end position="435"/>
    </location>
</feature>
<name>A0ABW6UVJ1_9ACTN</name>
<gene>
    <name evidence="3" type="ORF">ACFY1D_39695</name>
</gene>
<protein>
    <submittedName>
        <fullName evidence="3">SGNH/GDSL hydrolase family protein</fullName>
    </submittedName>
</protein>
<keyword evidence="3" id="KW-0378">Hydrolase</keyword>
<dbReference type="PANTHER" id="PTHR43784">
    <property type="entry name" value="GDSL-LIKE LIPASE/ACYLHYDROLASE, PUTATIVE (AFU_ORTHOLOGUE AFUA_2G00820)-RELATED"/>
    <property type="match status" value="1"/>
</dbReference>
<evidence type="ECO:0000259" key="2">
    <source>
        <dbReference type="Pfam" id="PF13472"/>
    </source>
</evidence>
<feature type="domain" description="SGNH hydrolase-type esterase" evidence="2">
    <location>
        <begin position="216"/>
        <end position="424"/>
    </location>
</feature>
<dbReference type="InterPro" id="IPR013830">
    <property type="entry name" value="SGNH_hydro"/>
</dbReference>
<reference evidence="3 4" key="1">
    <citation type="submission" date="2024-10" db="EMBL/GenBank/DDBJ databases">
        <title>The Natural Products Discovery Center: Release of the First 8490 Sequenced Strains for Exploring Actinobacteria Biosynthetic Diversity.</title>
        <authorList>
            <person name="Kalkreuter E."/>
            <person name="Kautsar S.A."/>
            <person name="Yang D."/>
            <person name="Bader C.D."/>
            <person name="Teijaro C.N."/>
            <person name="Fluegel L."/>
            <person name="Davis C.M."/>
            <person name="Simpson J.R."/>
            <person name="Lauterbach L."/>
            <person name="Steele A.D."/>
            <person name="Gui C."/>
            <person name="Meng S."/>
            <person name="Li G."/>
            <person name="Viehrig K."/>
            <person name="Ye F."/>
            <person name="Su P."/>
            <person name="Kiefer A.F."/>
            <person name="Nichols A."/>
            <person name="Cepeda A.J."/>
            <person name="Yan W."/>
            <person name="Fan B."/>
            <person name="Jiang Y."/>
            <person name="Adhikari A."/>
            <person name="Zheng C.-J."/>
            <person name="Schuster L."/>
            <person name="Cowan T.M."/>
            <person name="Smanski M.J."/>
            <person name="Chevrette M.G."/>
            <person name="De Carvalho L.P.S."/>
            <person name="Shen B."/>
        </authorList>
    </citation>
    <scope>NUCLEOTIDE SEQUENCE [LARGE SCALE GENOMIC DNA]</scope>
    <source>
        <strain evidence="3 4">NPDC001390</strain>
    </source>
</reference>
<feature type="signal peptide" evidence="1">
    <location>
        <begin position="1"/>
        <end position="35"/>
    </location>
</feature>
<keyword evidence="1" id="KW-0732">Signal</keyword>
<evidence type="ECO:0000313" key="3">
    <source>
        <dbReference type="EMBL" id="MFF4527490.1"/>
    </source>
</evidence>
<evidence type="ECO:0000256" key="1">
    <source>
        <dbReference type="SAM" id="SignalP"/>
    </source>
</evidence>
<dbReference type="GO" id="GO:0016787">
    <property type="term" value="F:hydrolase activity"/>
    <property type="evidence" value="ECO:0007669"/>
    <property type="project" value="UniProtKB-KW"/>
</dbReference>
<dbReference type="SUPFAM" id="SSF52266">
    <property type="entry name" value="SGNH hydrolase"/>
    <property type="match status" value="1"/>
</dbReference>
<keyword evidence="4" id="KW-1185">Reference proteome</keyword>
<evidence type="ECO:0000313" key="4">
    <source>
        <dbReference type="Proteomes" id="UP001602058"/>
    </source>
</evidence>
<comment type="caution">
    <text evidence="3">The sequence shown here is derived from an EMBL/GenBank/DDBJ whole genome shotgun (WGS) entry which is preliminary data.</text>
</comment>
<accession>A0ABW6UVJ1</accession>